<dbReference type="GO" id="GO:0003677">
    <property type="term" value="F:DNA binding"/>
    <property type="evidence" value="ECO:0007669"/>
    <property type="project" value="UniProtKB-KW"/>
</dbReference>
<dbReference type="InterPro" id="IPR001387">
    <property type="entry name" value="Cro/C1-type_HTH"/>
</dbReference>
<dbReference type="PANTHER" id="PTHR46558">
    <property type="entry name" value="TRACRIPTIONAL REGULATORY PROTEIN-RELATED-RELATED"/>
    <property type="match status" value="1"/>
</dbReference>
<sequence>MNDRSFQDVFKELRLEKNLSQDKIAEELDVSPALISKWERNYSTPAPEMLEYIADYFNVSVDYLIGRSKYKNLEKDNSDLDNLLFSKAKELSDDDKKAILGVINAIKKDVDKDLDK</sequence>
<evidence type="ECO:0000313" key="3">
    <source>
        <dbReference type="EMBL" id="DAE03661.1"/>
    </source>
</evidence>
<reference evidence="3" key="1">
    <citation type="journal article" date="2021" name="Proc. Natl. Acad. Sci. U.S.A.">
        <title>A Catalog of Tens of Thousands of Viruses from Human Metagenomes Reveals Hidden Associations with Chronic Diseases.</title>
        <authorList>
            <person name="Tisza M.J."/>
            <person name="Buck C.B."/>
        </authorList>
    </citation>
    <scope>NUCLEOTIDE SEQUENCE</scope>
    <source>
        <strain evidence="3">CtMYJ33</strain>
    </source>
</reference>
<dbReference type="CDD" id="cd00093">
    <property type="entry name" value="HTH_XRE"/>
    <property type="match status" value="1"/>
</dbReference>
<dbReference type="SMART" id="SM00530">
    <property type="entry name" value="HTH_XRE"/>
    <property type="match status" value="1"/>
</dbReference>
<proteinExistence type="predicted"/>
<dbReference type="Gene3D" id="1.10.260.40">
    <property type="entry name" value="lambda repressor-like DNA-binding domains"/>
    <property type="match status" value="1"/>
</dbReference>
<dbReference type="SUPFAM" id="SSF47413">
    <property type="entry name" value="lambda repressor-like DNA-binding domains"/>
    <property type="match status" value="1"/>
</dbReference>
<keyword evidence="1" id="KW-0238">DNA-binding</keyword>
<dbReference type="PANTHER" id="PTHR46558:SF11">
    <property type="entry name" value="HTH-TYPE TRANSCRIPTIONAL REGULATOR XRE"/>
    <property type="match status" value="1"/>
</dbReference>
<feature type="domain" description="HTH cro/C1-type" evidence="2">
    <location>
        <begin position="10"/>
        <end position="64"/>
    </location>
</feature>
<organism evidence="3">
    <name type="scientific">Siphoviridae sp. ctMYJ33</name>
    <dbReference type="NCBI Taxonomy" id="2825461"/>
    <lineage>
        <taxon>Viruses</taxon>
        <taxon>Duplodnaviria</taxon>
        <taxon>Heunggongvirae</taxon>
        <taxon>Uroviricota</taxon>
        <taxon>Caudoviricetes</taxon>
    </lineage>
</organism>
<name>A0A8S5PAL7_9CAUD</name>
<accession>A0A8S5PAL7</accession>
<dbReference type="Pfam" id="PF01381">
    <property type="entry name" value="HTH_3"/>
    <property type="match status" value="1"/>
</dbReference>
<dbReference type="EMBL" id="BK015370">
    <property type="protein sequence ID" value="DAE03661.1"/>
    <property type="molecule type" value="Genomic_DNA"/>
</dbReference>
<evidence type="ECO:0000259" key="2">
    <source>
        <dbReference type="PROSITE" id="PS50943"/>
    </source>
</evidence>
<dbReference type="PROSITE" id="PS50943">
    <property type="entry name" value="HTH_CROC1"/>
    <property type="match status" value="1"/>
</dbReference>
<protein>
    <submittedName>
        <fullName evidence="3">Repressor protein</fullName>
    </submittedName>
</protein>
<evidence type="ECO:0000256" key="1">
    <source>
        <dbReference type="ARBA" id="ARBA00023125"/>
    </source>
</evidence>
<dbReference type="InterPro" id="IPR010982">
    <property type="entry name" value="Lambda_DNA-bd_dom_sf"/>
</dbReference>